<keyword evidence="5" id="KW-0808">Transferase</keyword>
<proteinExistence type="predicted"/>
<accession>A0A3G8YAS6</accession>
<dbReference type="PROSITE" id="PS50885">
    <property type="entry name" value="HAMP"/>
    <property type="match status" value="1"/>
</dbReference>
<dbReference type="PANTHER" id="PTHR45436">
    <property type="entry name" value="SENSOR HISTIDINE KINASE YKOH"/>
    <property type="match status" value="1"/>
</dbReference>
<dbReference type="Gene3D" id="6.10.340.10">
    <property type="match status" value="1"/>
</dbReference>
<keyword evidence="10 11" id="KW-0472">Membrane</keyword>
<dbReference type="CDD" id="cd06225">
    <property type="entry name" value="HAMP"/>
    <property type="match status" value="1"/>
</dbReference>
<dbReference type="InterPro" id="IPR005467">
    <property type="entry name" value="His_kinase_dom"/>
</dbReference>
<protein>
    <recommendedName>
        <fullName evidence="3">histidine kinase</fullName>
        <ecNumber evidence="3">2.7.13.3</ecNumber>
    </recommendedName>
</protein>
<dbReference type="OrthoDB" id="59230at2"/>
<evidence type="ECO:0000256" key="11">
    <source>
        <dbReference type="SAM" id="Phobius"/>
    </source>
</evidence>
<sequence>MARRFARPPRFDSQPVEQFLSGEWAARRRQHRLTKRQRRSTGLRRRLTRTFALLALFAVVLTSFLTVNAAFRALNTVAPELGLSSLNWKNSPYSPQSPEAPVRTAQQRADTQRWQELGRAAGKALWRSSLTSAFFSFLLAVVLAAIVTRQITRPLSRLADAARRLEAGERNLQLSIPPRQDEVRDLTLTFNSLTTSLGRQEAWRRGLMADIAHDLRTPLSVLRSEIEAMQDGVNPTDDAGLLRLHGEVLLLARLVTDLRTLSLAESGAMDFHVQVLDAAEVLRDLLPGYQRQAAEVGVTLTLSAPAPVALCADPDRLMQVLHNLLSNALRYAAPGPVELSAYLEGQWACLRVRDHGPGFKPDDLSRAFERFYRADASRTRDPGGLRSSGLGLAIARALTEAQGGQIEAKNHPAGGAEFTVRLPGGEVGRIAP</sequence>
<feature type="transmembrane region" description="Helical" evidence="11">
    <location>
        <begin position="51"/>
        <end position="71"/>
    </location>
</feature>
<dbReference type="GO" id="GO:0000155">
    <property type="term" value="F:phosphorelay sensor kinase activity"/>
    <property type="evidence" value="ECO:0007669"/>
    <property type="project" value="InterPro"/>
</dbReference>
<feature type="domain" description="Histidine kinase" evidence="12">
    <location>
        <begin position="210"/>
        <end position="426"/>
    </location>
</feature>
<keyword evidence="9" id="KW-0902">Two-component regulatory system</keyword>
<evidence type="ECO:0000256" key="4">
    <source>
        <dbReference type="ARBA" id="ARBA00022553"/>
    </source>
</evidence>
<evidence type="ECO:0000256" key="10">
    <source>
        <dbReference type="ARBA" id="ARBA00023136"/>
    </source>
</evidence>
<evidence type="ECO:0000256" key="5">
    <source>
        <dbReference type="ARBA" id="ARBA00022679"/>
    </source>
</evidence>
<evidence type="ECO:0000256" key="3">
    <source>
        <dbReference type="ARBA" id="ARBA00012438"/>
    </source>
</evidence>
<dbReference type="InterPro" id="IPR003661">
    <property type="entry name" value="HisK_dim/P_dom"/>
</dbReference>
<dbReference type="InterPro" id="IPR003594">
    <property type="entry name" value="HATPase_dom"/>
</dbReference>
<dbReference type="Pfam" id="PF02518">
    <property type="entry name" value="HATPase_c"/>
    <property type="match status" value="1"/>
</dbReference>
<dbReference type="AlphaFoldDB" id="A0A3G8YAS6"/>
<keyword evidence="7" id="KW-0418">Kinase</keyword>
<feature type="domain" description="HAMP" evidence="13">
    <location>
        <begin position="149"/>
        <end position="202"/>
    </location>
</feature>
<dbReference type="CDD" id="cd00082">
    <property type="entry name" value="HisKA"/>
    <property type="match status" value="1"/>
</dbReference>
<evidence type="ECO:0000256" key="9">
    <source>
        <dbReference type="ARBA" id="ARBA00023012"/>
    </source>
</evidence>
<dbReference type="CDD" id="cd00075">
    <property type="entry name" value="HATPase"/>
    <property type="match status" value="1"/>
</dbReference>
<comment type="subcellular location">
    <subcellularLocation>
        <location evidence="2">Membrane</location>
    </subcellularLocation>
</comment>
<dbReference type="EC" id="2.7.13.3" evidence="3"/>
<dbReference type="SMART" id="SM00304">
    <property type="entry name" value="HAMP"/>
    <property type="match status" value="1"/>
</dbReference>
<evidence type="ECO:0000313" key="14">
    <source>
        <dbReference type="EMBL" id="AZI42023.1"/>
    </source>
</evidence>
<gene>
    <name evidence="14" type="ORF">EHF33_04045</name>
</gene>
<evidence type="ECO:0000256" key="1">
    <source>
        <dbReference type="ARBA" id="ARBA00000085"/>
    </source>
</evidence>
<evidence type="ECO:0000259" key="12">
    <source>
        <dbReference type="PROSITE" id="PS50109"/>
    </source>
</evidence>
<dbReference type="InterPro" id="IPR004358">
    <property type="entry name" value="Sig_transdc_His_kin-like_C"/>
</dbReference>
<organism evidence="14 15">
    <name type="scientific">Deinococcus psychrotolerans</name>
    <dbReference type="NCBI Taxonomy" id="2489213"/>
    <lineage>
        <taxon>Bacteria</taxon>
        <taxon>Thermotogati</taxon>
        <taxon>Deinococcota</taxon>
        <taxon>Deinococci</taxon>
        <taxon>Deinococcales</taxon>
        <taxon>Deinococcaceae</taxon>
        <taxon>Deinococcus</taxon>
    </lineage>
</organism>
<keyword evidence="8 11" id="KW-1133">Transmembrane helix</keyword>
<dbReference type="Gene3D" id="3.30.565.10">
    <property type="entry name" value="Histidine kinase-like ATPase, C-terminal domain"/>
    <property type="match status" value="1"/>
</dbReference>
<dbReference type="Pfam" id="PF00512">
    <property type="entry name" value="HisKA"/>
    <property type="match status" value="1"/>
</dbReference>
<dbReference type="PRINTS" id="PR00344">
    <property type="entry name" value="BCTRLSENSOR"/>
</dbReference>
<evidence type="ECO:0000259" key="13">
    <source>
        <dbReference type="PROSITE" id="PS50885"/>
    </source>
</evidence>
<dbReference type="GO" id="GO:0005886">
    <property type="term" value="C:plasma membrane"/>
    <property type="evidence" value="ECO:0007669"/>
    <property type="project" value="TreeGrafter"/>
</dbReference>
<evidence type="ECO:0000256" key="8">
    <source>
        <dbReference type="ARBA" id="ARBA00022989"/>
    </source>
</evidence>
<dbReference type="Pfam" id="PF00672">
    <property type="entry name" value="HAMP"/>
    <property type="match status" value="1"/>
</dbReference>
<evidence type="ECO:0000256" key="7">
    <source>
        <dbReference type="ARBA" id="ARBA00022777"/>
    </source>
</evidence>
<evidence type="ECO:0000256" key="2">
    <source>
        <dbReference type="ARBA" id="ARBA00004370"/>
    </source>
</evidence>
<dbReference type="EMBL" id="CP034183">
    <property type="protein sequence ID" value="AZI42023.1"/>
    <property type="molecule type" value="Genomic_DNA"/>
</dbReference>
<dbReference type="SMART" id="SM00387">
    <property type="entry name" value="HATPase_c"/>
    <property type="match status" value="1"/>
</dbReference>
<evidence type="ECO:0000313" key="15">
    <source>
        <dbReference type="Proteomes" id="UP000276417"/>
    </source>
</evidence>
<dbReference type="InterPro" id="IPR036097">
    <property type="entry name" value="HisK_dim/P_sf"/>
</dbReference>
<dbReference type="SUPFAM" id="SSF55874">
    <property type="entry name" value="ATPase domain of HSP90 chaperone/DNA topoisomerase II/histidine kinase"/>
    <property type="match status" value="1"/>
</dbReference>
<dbReference type="SUPFAM" id="SSF47384">
    <property type="entry name" value="Homodimeric domain of signal transducing histidine kinase"/>
    <property type="match status" value="1"/>
</dbReference>
<keyword evidence="15" id="KW-1185">Reference proteome</keyword>
<comment type="catalytic activity">
    <reaction evidence="1">
        <text>ATP + protein L-histidine = ADP + protein N-phospho-L-histidine.</text>
        <dbReference type="EC" id="2.7.13.3"/>
    </reaction>
</comment>
<dbReference type="Gene3D" id="1.10.287.130">
    <property type="match status" value="1"/>
</dbReference>
<dbReference type="InterPro" id="IPR036890">
    <property type="entry name" value="HATPase_C_sf"/>
</dbReference>
<dbReference type="PROSITE" id="PS50109">
    <property type="entry name" value="HIS_KIN"/>
    <property type="match status" value="1"/>
</dbReference>
<dbReference type="SUPFAM" id="SSF158472">
    <property type="entry name" value="HAMP domain-like"/>
    <property type="match status" value="1"/>
</dbReference>
<dbReference type="KEGG" id="dph:EHF33_04045"/>
<dbReference type="Proteomes" id="UP000276417">
    <property type="component" value="Chromosome 1"/>
</dbReference>
<dbReference type="FunFam" id="3.30.565.10:FF:000006">
    <property type="entry name" value="Sensor histidine kinase WalK"/>
    <property type="match status" value="1"/>
</dbReference>
<keyword evidence="6 11" id="KW-0812">Transmembrane</keyword>
<dbReference type="PANTHER" id="PTHR45436:SF5">
    <property type="entry name" value="SENSOR HISTIDINE KINASE TRCS"/>
    <property type="match status" value="1"/>
</dbReference>
<dbReference type="InterPro" id="IPR050428">
    <property type="entry name" value="TCS_sensor_his_kinase"/>
</dbReference>
<evidence type="ECO:0000256" key="6">
    <source>
        <dbReference type="ARBA" id="ARBA00022692"/>
    </source>
</evidence>
<reference evidence="14 15" key="1">
    <citation type="submission" date="2018-11" db="EMBL/GenBank/DDBJ databases">
        <title>Deinococcus shelandsis sp. nov., isolated from South Shetland Islands soil of Antarctica.</title>
        <authorList>
            <person name="Tian J."/>
        </authorList>
    </citation>
    <scope>NUCLEOTIDE SEQUENCE [LARGE SCALE GENOMIC DNA]</scope>
    <source>
        <strain evidence="14 15">S14-83T</strain>
    </source>
</reference>
<keyword evidence="4" id="KW-0597">Phosphoprotein</keyword>
<feature type="transmembrane region" description="Helical" evidence="11">
    <location>
        <begin position="124"/>
        <end position="147"/>
    </location>
</feature>
<dbReference type="SMART" id="SM00388">
    <property type="entry name" value="HisKA"/>
    <property type="match status" value="1"/>
</dbReference>
<dbReference type="InterPro" id="IPR003660">
    <property type="entry name" value="HAMP_dom"/>
</dbReference>
<name>A0A3G8YAS6_9DEIO</name>